<dbReference type="InterPro" id="IPR051401">
    <property type="entry name" value="GtrA_CellWall_Glycosyl"/>
</dbReference>
<evidence type="ECO:0000313" key="8">
    <source>
        <dbReference type="EMBL" id="PRX47210.1"/>
    </source>
</evidence>
<sequence>MAMSFPAYAIPGTVRRPVPSGRSAGLGRHAVWYVAAGAVTTLLQALLFLALREPLGSLVANLLAIAVTTVANTEFHRLVTFAGASTRPARESVQAMVAFAFYAGSGSLVLLMLHGLADSPSALLETVALGVTSAVGGIARFLVLRYWVFPHGPRRTAKMTV</sequence>
<evidence type="ECO:0000256" key="2">
    <source>
        <dbReference type="ARBA" id="ARBA00009399"/>
    </source>
</evidence>
<keyword evidence="9" id="KW-1185">Reference proteome</keyword>
<comment type="caution">
    <text evidence="8">The sequence shown here is derived from an EMBL/GenBank/DDBJ whole genome shotgun (WGS) entry which is preliminary data.</text>
</comment>
<reference evidence="8 9" key="1">
    <citation type="submission" date="2018-03" db="EMBL/GenBank/DDBJ databases">
        <title>Genomic Encyclopedia of Type Strains, Phase III (KMG-III): the genomes of soil and plant-associated and newly described type strains.</title>
        <authorList>
            <person name="Whitman W."/>
        </authorList>
    </citation>
    <scope>NUCLEOTIDE SEQUENCE [LARGE SCALE GENOMIC DNA]</scope>
    <source>
        <strain evidence="8 9">CGMCC 4.7125</strain>
    </source>
</reference>
<dbReference type="AlphaFoldDB" id="A0A2T0LTZ5"/>
<dbReference type="GO" id="GO:0005886">
    <property type="term" value="C:plasma membrane"/>
    <property type="evidence" value="ECO:0007669"/>
    <property type="project" value="TreeGrafter"/>
</dbReference>
<feature type="transmembrane region" description="Helical" evidence="6">
    <location>
        <begin position="30"/>
        <end position="51"/>
    </location>
</feature>
<feature type="domain" description="GtrA/DPMS transmembrane" evidence="7">
    <location>
        <begin position="33"/>
        <end position="149"/>
    </location>
</feature>
<accession>A0A2T0LTZ5</accession>
<organism evidence="8 9">
    <name type="scientific">Prauserella shujinwangii</name>
    <dbReference type="NCBI Taxonomy" id="1453103"/>
    <lineage>
        <taxon>Bacteria</taxon>
        <taxon>Bacillati</taxon>
        <taxon>Actinomycetota</taxon>
        <taxon>Actinomycetes</taxon>
        <taxon>Pseudonocardiales</taxon>
        <taxon>Pseudonocardiaceae</taxon>
        <taxon>Prauserella</taxon>
    </lineage>
</organism>
<evidence type="ECO:0000256" key="6">
    <source>
        <dbReference type="SAM" id="Phobius"/>
    </source>
</evidence>
<protein>
    <submittedName>
        <fullName evidence="8">Putative flippase GtrA</fullName>
    </submittedName>
</protein>
<keyword evidence="3 6" id="KW-0812">Transmembrane</keyword>
<evidence type="ECO:0000256" key="5">
    <source>
        <dbReference type="ARBA" id="ARBA00023136"/>
    </source>
</evidence>
<feature type="transmembrane region" description="Helical" evidence="6">
    <location>
        <begin position="128"/>
        <end position="149"/>
    </location>
</feature>
<dbReference type="Proteomes" id="UP000238362">
    <property type="component" value="Unassembled WGS sequence"/>
</dbReference>
<dbReference type="Pfam" id="PF04138">
    <property type="entry name" value="GtrA_DPMS_TM"/>
    <property type="match status" value="1"/>
</dbReference>
<dbReference type="EMBL" id="PVNH01000006">
    <property type="protein sequence ID" value="PRX47210.1"/>
    <property type="molecule type" value="Genomic_DNA"/>
</dbReference>
<comment type="similarity">
    <text evidence="2">Belongs to the GtrA family.</text>
</comment>
<evidence type="ECO:0000256" key="4">
    <source>
        <dbReference type="ARBA" id="ARBA00022989"/>
    </source>
</evidence>
<comment type="subcellular location">
    <subcellularLocation>
        <location evidence="1">Membrane</location>
        <topology evidence="1">Multi-pass membrane protein</topology>
    </subcellularLocation>
</comment>
<keyword evidence="4 6" id="KW-1133">Transmembrane helix</keyword>
<evidence type="ECO:0000256" key="3">
    <source>
        <dbReference type="ARBA" id="ARBA00022692"/>
    </source>
</evidence>
<feature type="transmembrane region" description="Helical" evidence="6">
    <location>
        <begin position="96"/>
        <end position="116"/>
    </location>
</feature>
<dbReference type="GO" id="GO:0000271">
    <property type="term" value="P:polysaccharide biosynthetic process"/>
    <property type="evidence" value="ECO:0007669"/>
    <property type="project" value="InterPro"/>
</dbReference>
<evidence type="ECO:0000259" key="7">
    <source>
        <dbReference type="Pfam" id="PF04138"/>
    </source>
</evidence>
<dbReference type="PANTHER" id="PTHR38459">
    <property type="entry name" value="PROPHAGE BACTOPRENOL-LINKED GLUCOSE TRANSLOCASE HOMOLOG"/>
    <property type="match status" value="1"/>
</dbReference>
<gene>
    <name evidence="8" type="ORF">B0I33_106311</name>
</gene>
<evidence type="ECO:0000256" key="1">
    <source>
        <dbReference type="ARBA" id="ARBA00004141"/>
    </source>
</evidence>
<keyword evidence="5 6" id="KW-0472">Membrane</keyword>
<dbReference type="InterPro" id="IPR007267">
    <property type="entry name" value="GtrA_DPMS_TM"/>
</dbReference>
<dbReference type="PANTHER" id="PTHR38459:SF1">
    <property type="entry name" value="PROPHAGE BACTOPRENOL-LINKED GLUCOSE TRANSLOCASE HOMOLOG"/>
    <property type="match status" value="1"/>
</dbReference>
<proteinExistence type="inferred from homology"/>
<name>A0A2T0LTZ5_9PSEU</name>
<dbReference type="RefSeq" id="WP_245900752.1">
    <property type="nucleotide sequence ID" value="NZ_PVNH01000006.1"/>
</dbReference>
<evidence type="ECO:0000313" key="9">
    <source>
        <dbReference type="Proteomes" id="UP000238362"/>
    </source>
</evidence>